<evidence type="ECO:0000313" key="3">
    <source>
        <dbReference type="EMBL" id="KAJ55233.1"/>
    </source>
</evidence>
<dbReference type="RefSeq" id="WP_035260536.1">
    <property type="nucleotide sequence ID" value="NZ_JFKE01000005.1"/>
</dbReference>
<feature type="transmembrane region" description="Helical" evidence="1">
    <location>
        <begin position="95"/>
        <end position="115"/>
    </location>
</feature>
<dbReference type="Proteomes" id="UP000026249">
    <property type="component" value="Unassembled WGS sequence"/>
</dbReference>
<evidence type="ECO:0000259" key="2">
    <source>
        <dbReference type="Pfam" id="PF00892"/>
    </source>
</evidence>
<dbReference type="GO" id="GO:0016020">
    <property type="term" value="C:membrane"/>
    <property type="evidence" value="ECO:0007669"/>
    <property type="project" value="InterPro"/>
</dbReference>
<dbReference type="EMBL" id="JFKE01000005">
    <property type="protein sequence ID" value="KAJ55233.1"/>
    <property type="molecule type" value="Genomic_DNA"/>
</dbReference>
<evidence type="ECO:0000313" key="4">
    <source>
        <dbReference type="Proteomes" id="UP000026249"/>
    </source>
</evidence>
<feature type="transmembrane region" description="Helical" evidence="1">
    <location>
        <begin position="236"/>
        <end position="255"/>
    </location>
</feature>
<dbReference type="InterPro" id="IPR037185">
    <property type="entry name" value="EmrE-like"/>
</dbReference>
<feature type="transmembrane region" description="Helical" evidence="1">
    <location>
        <begin position="177"/>
        <end position="195"/>
    </location>
</feature>
<feature type="transmembrane region" description="Helical" evidence="1">
    <location>
        <begin position="201"/>
        <end position="224"/>
    </location>
</feature>
<keyword evidence="1" id="KW-1133">Transmembrane helix</keyword>
<accession>A0A037ZGG6</accession>
<dbReference type="InterPro" id="IPR000620">
    <property type="entry name" value="EamA_dom"/>
</dbReference>
<dbReference type="STRING" id="1454373.ACMU_15880"/>
<dbReference type="OrthoDB" id="7818056at2"/>
<proteinExistence type="predicted"/>
<keyword evidence="1" id="KW-0812">Transmembrane</keyword>
<feature type="domain" description="EamA" evidence="2">
    <location>
        <begin position="147"/>
        <end position="273"/>
    </location>
</feature>
<feature type="domain" description="EamA" evidence="2">
    <location>
        <begin position="9"/>
        <end position="139"/>
    </location>
</feature>
<organism evidence="3 4">
    <name type="scientific">Actibacterium mucosum KCTC 23349</name>
    <dbReference type="NCBI Taxonomy" id="1454373"/>
    <lineage>
        <taxon>Bacteria</taxon>
        <taxon>Pseudomonadati</taxon>
        <taxon>Pseudomonadota</taxon>
        <taxon>Alphaproteobacteria</taxon>
        <taxon>Rhodobacterales</taxon>
        <taxon>Roseobacteraceae</taxon>
        <taxon>Actibacterium</taxon>
    </lineage>
</organism>
<protein>
    <submittedName>
        <fullName evidence="3">Membrane protein</fullName>
    </submittedName>
</protein>
<gene>
    <name evidence="3" type="ORF">ACMU_15880</name>
</gene>
<sequence length="285" mass="29938">MFNPTLARAAALVFASMLMIVTGDTAGKLLAADGVHPFFIAWTRFVLGAVMVLPFCGLTRANWRDVGDWRLALRAAIIACAICSILTALKTEPIANVFGAFFIGPVVAYLLAAVLLGERLEWARTGLLGIGVIGVVLVVKPGFGATAGMGFALLAGTLYGCFLVSNRWLAPHVRPRLLLFSQLAFGAVLLTPLGLSVPVPGWHGVTAALIGLSALASAVGNFVMVLAARMAPANHLAPFIYLQLIPATYVGWLVFGDWPDTLTMLGLVLVTGSGLATLTLVRRAG</sequence>
<name>A0A037ZGG6_9RHOB</name>
<reference evidence="3 4" key="1">
    <citation type="submission" date="2014-03" db="EMBL/GenBank/DDBJ databases">
        <title>Draft Genome Sequence of Actibacterium mucosum KCTC 23349, a Marine Alphaproteobacterium with Complex Ionic Requirements Isolated from Mediterranean Seawater at Malvarrosa Beach, Valencia, Spain.</title>
        <authorList>
            <person name="Arahal D.R."/>
            <person name="Shao Z."/>
            <person name="Lai Q."/>
            <person name="Pujalte M.J."/>
        </authorList>
    </citation>
    <scope>NUCLEOTIDE SEQUENCE [LARGE SCALE GENOMIC DNA]</scope>
    <source>
        <strain evidence="3 4">KCTC 23349</strain>
    </source>
</reference>
<keyword evidence="1" id="KW-0472">Membrane</keyword>
<comment type="caution">
    <text evidence="3">The sequence shown here is derived from an EMBL/GenBank/DDBJ whole genome shotgun (WGS) entry which is preliminary data.</text>
</comment>
<feature type="transmembrane region" description="Helical" evidence="1">
    <location>
        <begin position="261"/>
        <end position="281"/>
    </location>
</feature>
<evidence type="ECO:0000256" key="1">
    <source>
        <dbReference type="SAM" id="Phobius"/>
    </source>
</evidence>
<keyword evidence="4" id="KW-1185">Reference proteome</keyword>
<feature type="transmembrane region" description="Helical" evidence="1">
    <location>
        <begin position="122"/>
        <end position="139"/>
    </location>
</feature>
<feature type="transmembrane region" description="Helical" evidence="1">
    <location>
        <begin position="71"/>
        <end position="89"/>
    </location>
</feature>
<dbReference type="SUPFAM" id="SSF103481">
    <property type="entry name" value="Multidrug resistance efflux transporter EmrE"/>
    <property type="match status" value="2"/>
</dbReference>
<feature type="transmembrane region" description="Helical" evidence="1">
    <location>
        <begin position="145"/>
        <end position="165"/>
    </location>
</feature>
<feature type="transmembrane region" description="Helical" evidence="1">
    <location>
        <begin position="39"/>
        <end position="59"/>
    </location>
</feature>
<dbReference type="Pfam" id="PF00892">
    <property type="entry name" value="EamA"/>
    <property type="match status" value="2"/>
</dbReference>
<dbReference type="AlphaFoldDB" id="A0A037ZGG6"/>
<dbReference type="PANTHER" id="PTHR22911">
    <property type="entry name" value="ACYL-MALONYL CONDENSING ENZYME-RELATED"/>
    <property type="match status" value="1"/>
</dbReference>